<accession>A0A412YF47</accession>
<dbReference type="Pfam" id="PF17137">
    <property type="entry name" value="DUF5110"/>
    <property type="match status" value="1"/>
</dbReference>
<protein>
    <submittedName>
        <fullName evidence="7">Glycoside hydrolase family 31 protein</fullName>
    </submittedName>
</protein>
<dbReference type="Gene3D" id="2.60.40.1180">
    <property type="entry name" value="Golgi alpha-mannosidase II"/>
    <property type="match status" value="2"/>
</dbReference>
<dbReference type="EMBL" id="QRZF01000003">
    <property type="protein sequence ID" value="RGV56140.1"/>
    <property type="molecule type" value="Genomic_DNA"/>
</dbReference>
<dbReference type="Proteomes" id="UP000283850">
    <property type="component" value="Unassembled WGS sequence"/>
</dbReference>
<feature type="domain" description="Glycosyl hydrolase family 31 C-terminal" evidence="6">
    <location>
        <begin position="753"/>
        <end position="838"/>
    </location>
</feature>
<feature type="domain" description="Glycoside hydrolase family 31 N-terminal" evidence="4">
    <location>
        <begin position="241"/>
        <end position="380"/>
    </location>
</feature>
<evidence type="ECO:0000259" key="3">
    <source>
        <dbReference type="Pfam" id="PF01055"/>
    </source>
</evidence>
<dbReference type="InterPro" id="IPR017853">
    <property type="entry name" value="GH"/>
</dbReference>
<evidence type="ECO:0000259" key="4">
    <source>
        <dbReference type="Pfam" id="PF13802"/>
    </source>
</evidence>
<sequence length="938" mass="106984">MKNIILIISFLFYSVSIVYAQEQSFFKNSWKGDMTFVTQEKGSLEISSITAPEMCWHLDASSKRVSIYRDVQLNSINGTVWCSFLVLKEKGNSRLGFSLEKGVEERIFVEAKQTREPQLVVVRIDFSDEPDKVDKAYVFYSPTAAAVPDLENAEYTLSGKFDFNRIKILAEKGSKGIFTDVSLGKNYHDVVRPNTLQVTNREGQSQTVLSWEKKQQALWVQTSGGILYLQPYSIGSMHVMFGSEYEIKEYKSVAVTQQSKVAEFSVEDTQKEIVLRSPRFSVTVNKKKGYISLLDVSGKVLLKEFPEKARMNVCGDSVSAYCKFQLRDEEALYGLGQFRDNLMNLRNAKRELVQFNTQAAVPIIYSTGGWGIFWDNPSRTVYTDDNTGMSLVSDYGKIVNYYLFVGDKIDDLVGSYRSLTGVAPMLPDWALGYHQSRNRYATQKEVMDVVKRMKKEDIPASTIFIDYHYWGKYGTGSHRFDEALFPDIPSMLDSLHNVYDIKVVLTMWPSFKPGIPNYNEMSQKGYILEGAKAIDGYIYDTFNPNAAKMYWDKVSSLVNLNIDGWFLDGPEPDHIASYLPLNTYAGSAQKVRNIYPLVHASHFYKGITEARPNIRPYLLTRCAWASQQKWGTAVWSGDIPATFTELQTQVTAGLNFTATGIPYWTTDIGGYSGGDPSKKDYQELFVRWFQYGTFCPVFRSHGRRYPGDTKAPNELWAYGPEVQRICTDFIKLRYRLLPYIYTLSGKVTHEHYTPMRLLAFDFAQDENVLNCKDQFMYGPALLVCPILTAGAISRSVYLPQGHMWRDFWTGTIYNGGTTIEAKASLDKIPLFVRSGSIIPYYTSVEKNIDTNVPLEIHVFDGENTSFDLYEDDGETLDYKNGDYSIIPFKWNEYTKEFIIGARMGNYAMKDRDFIIKLNGGDVVKRIRYSGKEMKIILK</sequence>
<dbReference type="Pfam" id="PF01055">
    <property type="entry name" value="Glyco_hydro_31_2nd"/>
    <property type="match status" value="1"/>
</dbReference>
<dbReference type="SUPFAM" id="SSF51011">
    <property type="entry name" value="Glycosyl hydrolase domain"/>
    <property type="match status" value="1"/>
</dbReference>
<evidence type="ECO:0000256" key="1">
    <source>
        <dbReference type="ARBA" id="ARBA00007806"/>
    </source>
</evidence>
<dbReference type="AlphaFoldDB" id="A0A412YF47"/>
<dbReference type="InterPro" id="IPR000322">
    <property type="entry name" value="Glyco_hydro_31_TIM"/>
</dbReference>
<comment type="caution">
    <text evidence="7">The sequence shown here is derived from an EMBL/GenBank/DDBJ whole genome shotgun (WGS) entry which is preliminary data.</text>
</comment>
<keyword evidence="2" id="KW-0326">Glycosidase</keyword>
<dbReference type="SUPFAM" id="SSF74650">
    <property type="entry name" value="Galactose mutarotase-like"/>
    <property type="match status" value="1"/>
</dbReference>
<dbReference type="InterPro" id="IPR033403">
    <property type="entry name" value="DUF5110"/>
</dbReference>
<dbReference type="PANTHER" id="PTHR43863:SF2">
    <property type="entry name" value="MALTASE-GLUCOAMYLASE"/>
    <property type="match status" value="1"/>
</dbReference>
<feature type="domain" description="Glycoside hydrolase family 31 TIM barrel" evidence="3">
    <location>
        <begin position="424"/>
        <end position="743"/>
    </location>
</feature>
<dbReference type="CDD" id="cd14752">
    <property type="entry name" value="GH31_N"/>
    <property type="match status" value="1"/>
</dbReference>
<dbReference type="Gene3D" id="2.60.40.1760">
    <property type="entry name" value="glycosyl hydrolase (family 31)"/>
    <property type="match status" value="1"/>
</dbReference>
<dbReference type="InterPro" id="IPR025887">
    <property type="entry name" value="Glyco_hydro_31_N_dom"/>
</dbReference>
<dbReference type="Gene3D" id="3.20.20.80">
    <property type="entry name" value="Glycosidases"/>
    <property type="match status" value="1"/>
</dbReference>
<dbReference type="InterPro" id="IPR048395">
    <property type="entry name" value="Glyco_hydro_31_C"/>
</dbReference>
<evidence type="ECO:0000259" key="6">
    <source>
        <dbReference type="Pfam" id="PF21365"/>
    </source>
</evidence>
<dbReference type="PANTHER" id="PTHR43863">
    <property type="entry name" value="HYDROLASE, PUTATIVE (AFU_ORTHOLOGUE AFUA_1G03140)-RELATED"/>
    <property type="match status" value="1"/>
</dbReference>
<dbReference type="RefSeq" id="WP_118421478.1">
    <property type="nucleotide sequence ID" value="NZ_QRZF01000003.1"/>
</dbReference>
<dbReference type="InterPro" id="IPR051816">
    <property type="entry name" value="Glycosyl_Hydrolase_31"/>
</dbReference>
<name>A0A412YF47_9BACE</name>
<evidence type="ECO:0000259" key="5">
    <source>
        <dbReference type="Pfam" id="PF17137"/>
    </source>
</evidence>
<dbReference type="GO" id="GO:0005975">
    <property type="term" value="P:carbohydrate metabolic process"/>
    <property type="evidence" value="ECO:0007669"/>
    <property type="project" value="InterPro"/>
</dbReference>
<dbReference type="SUPFAM" id="SSF51445">
    <property type="entry name" value="(Trans)glycosidases"/>
    <property type="match status" value="1"/>
</dbReference>
<dbReference type="Pfam" id="PF21365">
    <property type="entry name" value="Glyco_hydro_31_3rd"/>
    <property type="match status" value="1"/>
</dbReference>
<evidence type="ECO:0000313" key="7">
    <source>
        <dbReference type="EMBL" id="RGV56140.1"/>
    </source>
</evidence>
<dbReference type="InterPro" id="IPR013780">
    <property type="entry name" value="Glyco_hydro_b"/>
</dbReference>
<evidence type="ECO:0000256" key="2">
    <source>
        <dbReference type="RuleBase" id="RU361185"/>
    </source>
</evidence>
<dbReference type="InterPro" id="IPR011013">
    <property type="entry name" value="Gal_mutarotase_sf_dom"/>
</dbReference>
<proteinExistence type="inferred from homology"/>
<dbReference type="Pfam" id="PF13802">
    <property type="entry name" value="Gal_mutarotas_2"/>
    <property type="match status" value="1"/>
</dbReference>
<comment type="similarity">
    <text evidence="1 2">Belongs to the glycosyl hydrolase 31 family.</text>
</comment>
<feature type="domain" description="DUF5110" evidence="5">
    <location>
        <begin position="853"/>
        <end position="919"/>
    </location>
</feature>
<evidence type="ECO:0000313" key="8">
    <source>
        <dbReference type="Proteomes" id="UP000283850"/>
    </source>
</evidence>
<gene>
    <name evidence="7" type="ORF">DWW10_05460</name>
</gene>
<reference evidence="7 8" key="1">
    <citation type="submission" date="2018-08" db="EMBL/GenBank/DDBJ databases">
        <title>A genome reference for cultivated species of the human gut microbiota.</title>
        <authorList>
            <person name="Zou Y."/>
            <person name="Xue W."/>
            <person name="Luo G."/>
        </authorList>
    </citation>
    <scope>NUCLEOTIDE SEQUENCE [LARGE SCALE GENOMIC DNA]</scope>
    <source>
        <strain evidence="7 8">AF14-32</strain>
    </source>
</reference>
<dbReference type="GO" id="GO:0030246">
    <property type="term" value="F:carbohydrate binding"/>
    <property type="evidence" value="ECO:0007669"/>
    <property type="project" value="InterPro"/>
</dbReference>
<organism evidence="7 8">
    <name type="scientific">Bacteroides intestinalis</name>
    <dbReference type="NCBI Taxonomy" id="329854"/>
    <lineage>
        <taxon>Bacteria</taxon>
        <taxon>Pseudomonadati</taxon>
        <taxon>Bacteroidota</taxon>
        <taxon>Bacteroidia</taxon>
        <taxon>Bacteroidales</taxon>
        <taxon>Bacteroidaceae</taxon>
        <taxon>Bacteroides</taxon>
    </lineage>
</organism>
<keyword evidence="2 7" id="KW-0378">Hydrolase</keyword>
<dbReference type="GO" id="GO:0004553">
    <property type="term" value="F:hydrolase activity, hydrolyzing O-glycosyl compounds"/>
    <property type="evidence" value="ECO:0007669"/>
    <property type="project" value="InterPro"/>
</dbReference>
<dbReference type="CDD" id="cd06591">
    <property type="entry name" value="GH31_xylosidase_XylS"/>
    <property type="match status" value="1"/>
</dbReference>